<sequence length="399" mass="43837">MSTGLPTANEELLERSVAHAVQLERYKAGVARRVVGLLNDTEERLTEQLASRLQAVEDTGGYDTGRETTERIAGLLSEVRTLRAGAYAAISSTLQEEAASFAAYEARWQAALLEETLIVDVSIAAPTAEVLEAAVFSRPFNGALFETWVGGMEPADLARIERTIQAGVVEGRTTQQIVRDLVSGDGALEGSRRGAEAVARTALNHVATQAREEVYRANEDLVREVRWVSTLDGRTTLLCASRDGHTFPVRGGPRPPAHWRCRSTTIPVIDGVRLVGDRPTVRDTRDRRNREIDFRAEAKAKAGEAWKDMTEKERGAAVKRVRERWAKENIGSAPKGLSYEDWLRRQPTSFQDEVLGPARGRLFRDGGLRLGSFTDASGKTLTLDALRATEAAAFKKAQL</sequence>
<evidence type="ECO:0000313" key="3">
    <source>
        <dbReference type="Proteomes" id="UP000268313"/>
    </source>
</evidence>
<reference evidence="3" key="1">
    <citation type="submission" date="2018-09" db="EMBL/GenBank/DDBJ databases">
        <authorList>
            <person name="Livingstone P.G."/>
            <person name="Whitworth D.E."/>
        </authorList>
    </citation>
    <scope>NUCLEOTIDE SEQUENCE [LARGE SCALE GENOMIC DNA]</scope>
    <source>
        <strain evidence="3">CA043D</strain>
    </source>
</reference>
<dbReference type="PIRSF" id="PIRSF034565">
    <property type="entry name" value="UCP034565"/>
    <property type="match status" value="1"/>
</dbReference>
<gene>
    <name evidence="2" type="ORF">D7X32_09200</name>
</gene>
<dbReference type="Pfam" id="PF04233">
    <property type="entry name" value="Phage_Mu_F"/>
    <property type="match status" value="1"/>
</dbReference>
<dbReference type="RefSeq" id="WP_120602136.1">
    <property type="nucleotide sequence ID" value="NZ_RAWE01000022.1"/>
</dbReference>
<name>A0A3A8KRQ0_9BACT</name>
<evidence type="ECO:0000259" key="1">
    <source>
        <dbReference type="Pfam" id="PF04233"/>
    </source>
</evidence>
<protein>
    <recommendedName>
        <fullName evidence="1">Phage head morphogenesis domain-containing protein</fullName>
    </recommendedName>
</protein>
<comment type="caution">
    <text evidence="2">The sequence shown here is derived from an EMBL/GenBank/DDBJ whole genome shotgun (WGS) entry which is preliminary data.</text>
</comment>
<organism evidence="2 3">
    <name type="scientific">Corallococcus carmarthensis</name>
    <dbReference type="NCBI Taxonomy" id="2316728"/>
    <lineage>
        <taxon>Bacteria</taxon>
        <taxon>Pseudomonadati</taxon>
        <taxon>Myxococcota</taxon>
        <taxon>Myxococcia</taxon>
        <taxon>Myxococcales</taxon>
        <taxon>Cystobacterineae</taxon>
        <taxon>Myxococcaceae</taxon>
        <taxon>Corallococcus</taxon>
    </lineage>
</organism>
<keyword evidence="3" id="KW-1185">Reference proteome</keyword>
<dbReference type="InterPro" id="IPR017029">
    <property type="entry name" value="Phage_head_put"/>
</dbReference>
<proteinExistence type="predicted"/>
<dbReference type="Proteomes" id="UP000268313">
    <property type="component" value="Unassembled WGS sequence"/>
</dbReference>
<dbReference type="AlphaFoldDB" id="A0A3A8KRQ0"/>
<feature type="domain" description="Phage head morphogenesis" evidence="1">
    <location>
        <begin position="159"/>
        <end position="266"/>
    </location>
</feature>
<evidence type="ECO:0000313" key="2">
    <source>
        <dbReference type="EMBL" id="RKH05082.1"/>
    </source>
</evidence>
<dbReference type="OrthoDB" id="2110325at2"/>
<dbReference type="NCBIfam" id="TIGR01641">
    <property type="entry name" value="phageSPP1_gp7"/>
    <property type="match status" value="1"/>
</dbReference>
<accession>A0A3A8KRQ0</accession>
<dbReference type="InterPro" id="IPR006528">
    <property type="entry name" value="Phage_head_morphogenesis_dom"/>
</dbReference>
<dbReference type="EMBL" id="RAWE01000022">
    <property type="protein sequence ID" value="RKH05082.1"/>
    <property type="molecule type" value="Genomic_DNA"/>
</dbReference>